<dbReference type="Proteomes" id="UP001596189">
    <property type="component" value="Unassembled WGS sequence"/>
</dbReference>
<dbReference type="InterPro" id="IPR000835">
    <property type="entry name" value="HTH_MarR-typ"/>
</dbReference>
<dbReference type="Gene3D" id="1.10.10.10">
    <property type="entry name" value="Winged helix-like DNA-binding domain superfamily/Winged helix DNA-binding domain"/>
    <property type="match status" value="1"/>
</dbReference>
<dbReference type="PANTHER" id="PTHR39515:SF2">
    <property type="entry name" value="HTH-TYPE TRANSCRIPTIONAL REGULATOR RV0880"/>
    <property type="match status" value="1"/>
</dbReference>
<name>A0ABW1JE38_9ACTN</name>
<accession>A0ABW1JE38</accession>
<dbReference type="InterPro" id="IPR052526">
    <property type="entry name" value="HTH-type_Bedaq_tolerance"/>
</dbReference>
<evidence type="ECO:0000313" key="3">
    <source>
        <dbReference type="Proteomes" id="UP001596189"/>
    </source>
</evidence>
<evidence type="ECO:0000313" key="2">
    <source>
        <dbReference type="EMBL" id="MFC6007415.1"/>
    </source>
</evidence>
<gene>
    <name evidence="2" type="ORF">ACFQDO_09765</name>
</gene>
<keyword evidence="3" id="KW-1185">Reference proteome</keyword>
<dbReference type="PRINTS" id="PR00598">
    <property type="entry name" value="HTHMARR"/>
</dbReference>
<dbReference type="RefSeq" id="WP_345716215.1">
    <property type="nucleotide sequence ID" value="NZ_BAABFP010000004.1"/>
</dbReference>
<feature type="domain" description="HTH marR-type" evidence="1">
    <location>
        <begin position="18"/>
        <end position="149"/>
    </location>
</feature>
<dbReference type="SMART" id="SM00347">
    <property type="entry name" value="HTH_MARR"/>
    <property type="match status" value="1"/>
</dbReference>
<proteinExistence type="predicted"/>
<dbReference type="SUPFAM" id="SSF46785">
    <property type="entry name" value="Winged helix' DNA-binding domain"/>
    <property type="match status" value="1"/>
</dbReference>
<comment type="caution">
    <text evidence="2">The sequence shown here is derived from an EMBL/GenBank/DDBJ whole genome shotgun (WGS) entry which is preliminary data.</text>
</comment>
<sequence>MDTSTSGTHSGSFGTPDERELAFQLVASSARLVRLAARQSASPVPRALARTLSVVNELGEPRISDLAAADRISQPTATTLVQKLEERGWVQRTADPTDARAVRIAITEAGRAAITEFRQAAADALAPRLAALSAADQRALARGVQALTTLLDHQPHQEESV</sequence>
<protein>
    <submittedName>
        <fullName evidence="2">MarR family winged helix-turn-helix transcriptional regulator</fullName>
    </submittedName>
</protein>
<dbReference type="Pfam" id="PF01047">
    <property type="entry name" value="MarR"/>
    <property type="match status" value="1"/>
</dbReference>
<dbReference type="EMBL" id="JBHSRD010000003">
    <property type="protein sequence ID" value="MFC6007415.1"/>
    <property type="molecule type" value="Genomic_DNA"/>
</dbReference>
<dbReference type="PROSITE" id="PS50995">
    <property type="entry name" value="HTH_MARR_2"/>
    <property type="match status" value="1"/>
</dbReference>
<dbReference type="PANTHER" id="PTHR39515">
    <property type="entry name" value="CONSERVED PROTEIN"/>
    <property type="match status" value="1"/>
</dbReference>
<evidence type="ECO:0000259" key="1">
    <source>
        <dbReference type="PROSITE" id="PS50995"/>
    </source>
</evidence>
<dbReference type="InterPro" id="IPR036390">
    <property type="entry name" value="WH_DNA-bd_sf"/>
</dbReference>
<dbReference type="InterPro" id="IPR036388">
    <property type="entry name" value="WH-like_DNA-bd_sf"/>
</dbReference>
<reference evidence="3" key="1">
    <citation type="journal article" date="2019" name="Int. J. Syst. Evol. Microbiol.">
        <title>The Global Catalogue of Microorganisms (GCM) 10K type strain sequencing project: providing services to taxonomists for standard genome sequencing and annotation.</title>
        <authorList>
            <consortium name="The Broad Institute Genomics Platform"/>
            <consortium name="The Broad Institute Genome Sequencing Center for Infectious Disease"/>
            <person name="Wu L."/>
            <person name="Ma J."/>
        </authorList>
    </citation>
    <scope>NUCLEOTIDE SEQUENCE [LARGE SCALE GENOMIC DNA]</scope>
    <source>
        <strain evidence="3">KACC 14249</strain>
    </source>
</reference>
<organism evidence="2 3">
    <name type="scientific">Angustibacter luteus</name>
    <dbReference type="NCBI Taxonomy" id="658456"/>
    <lineage>
        <taxon>Bacteria</taxon>
        <taxon>Bacillati</taxon>
        <taxon>Actinomycetota</taxon>
        <taxon>Actinomycetes</taxon>
        <taxon>Kineosporiales</taxon>
        <taxon>Kineosporiaceae</taxon>
    </lineage>
</organism>